<comment type="caution">
    <text evidence="1">The sequence shown here is derived from an EMBL/GenBank/DDBJ whole genome shotgun (WGS) entry which is preliminary data.</text>
</comment>
<evidence type="ECO:0000313" key="3">
    <source>
        <dbReference type="EMBL" id="CAL4779261.1"/>
    </source>
</evidence>
<gene>
    <name evidence="1" type="ORF">C1SCF055_LOCUS18812</name>
</gene>
<reference evidence="2" key="2">
    <citation type="submission" date="2024-04" db="EMBL/GenBank/DDBJ databases">
        <authorList>
            <person name="Chen Y."/>
            <person name="Shah S."/>
            <person name="Dougan E. K."/>
            <person name="Thang M."/>
            <person name="Chan C."/>
        </authorList>
    </citation>
    <scope>NUCLEOTIDE SEQUENCE [LARGE SCALE GENOMIC DNA]</scope>
</reference>
<accession>A0A9P1CHA6</accession>
<evidence type="ECO:0000313" key="1">
    <source>
        <dbReference type="EMBL" id="CAI3991949.1"/>
    </source>
</evidence>
<protein>
    <submittedName>
        <fullName evidence="3">Fibronectin type-II domain-containing protein</fullName>
    </submittedName>
</protein>
<evidence type="ECO:0000313" key="4">
    <source>
        <dbReference type="Proteomes" id="UP001152797"/>
    </source>
</evidence>
<evidence type="ECO:0000313" key="2">
    <source>
        <dbReference type="EMBL" id="CAL1145324.1"/>
    </source>
</evidence>
<keyword evidence="4" id="KW-1185">Reference proteome</keyword>
<dbReference type="EMBL" id="CAMXCT010001654">
    <property type="protein sequence ID" value="CAI3991949.1"/>
    <property type="molecule type" value="Genomic_DNA"/>
</dbReference>
<sequence length="404" mass="44591">MMRDTALLFGDRLHRDVQLMVDLGSAMADERLPAEPGAPSPRQRIDRCVQALKDAAGEEVLANAAGVVAMFTAMTMVVDATWEEKPGSVLSLHSRIAREPGCFRAGPGPLNDVYSVGKQEAMKAANDKLLKHLCGQGDFLQSKRRCLVVHETFFCLANCAGCLEFHAKGREKKVKDAWAEIFEEDHTFGTAQDCAGLGVLVHAVANQQHVLTEKFYFQAADFLWKVLSDAGELPEAVKQLEGKELKEEKCIRLCELLDVIAASAGVRSYHRAMGLPMPQLPQLPPEDQAPLFSRVTEICSSGLRWDPAIAWAPRMQGKDVNLKVYKKLGMERSPVIAGMSSPENPNSKWEGALTTAYHWFHWTSVAYPPNFALFQLKPFVGSKISRADMESIASAYTTGIHCVF</sequence>
<dbReference type="Proteomes" id="UP001152797">
    <property type="component" value="Unassembled WGS sequence"/>
</dbReference>
<name>A0A9P1CHA6_9DINO</name>
<dbReference type="EMBL" id="CAMXCT030001654">
    <property type="protein sequence ID" value="CAL4779261.1"/>
    <property type="molecule type" value="Genomic_DNA"/>
</dbReference>
<proteinExistence type="predicted"/>
<dbReference type="EMBL" id="CAMXCT020001654">
    <property type="protein sequence ID" value="CAL1145324.1"/>
    <property type="molecule type" value="Genomic_DNA"/>
</dbReference>
<organism evidence="1">
    <name type="scientific">Cladocopium goreaui</name>
    <dbReference type="NCBI Taxonomy" id="2562237"/>
    <lineage>
        <taxon>Eukaryota</taxon>
        <taxon>Sar</taxon>
        <taxon>Alveolata</taxon>
        <taxon>Dinophyceae</taxon>
        <taxon>Suessiales</taxon>
        <taxon>Symbiodiniaceae</taxon>
        <taxon>Cladocopium</taxon>
    </lineage>
</organism>
<reference evidence="1" key="1">
    <citation type="submission" date="2022-10" db="EMBL/GenBank/DDBJ databases">
        <authorList>
            <person name="Chen Y."/>
            <person name="Dougan E. K."/>
            <person name="Chan C."/>
            <person name="Rhodes N."/>
            <person name="Thang M."/>
        </authorList>
    </citation>
    <scope>NUCLEOTIDE SEQUENCE</scope>
</reference>
<dbReference type="AlphaFoldDB" id="A0A9P1CHA6"/>